<protein>
    <recommendedName>
        <fullName evidence="3">Wall-associated receptor kinase galacturonan-binding domain-containing protein</fullName>
    </recommendedName>
</protein>
<dbReference type="EMBL" id="JACXVP010000003">
    <property type="protein sequence ID" value="KAG5617205.1"/>
    <property type="molecule type" value="Genomic_DNA"/>
</dbReference>
<comment type="caution">
    <text evidence="4">The sequence shown here is derived from an EMBL/GenBank/DDBJ whole genome shotgun (WGS) entry which is preliminary data.</text>
</comment>
<evidence type="ECO:0000256" key="1">
    <source>
        <dbReference type="ARBA" id="ARBA00004167"/>
    </source>
</evidence>
<dbReference type="InterPro" id="IPR025287">
    <property type="entry name" value="WAK_GUB"/>
</dbReference>
<dbReference type="Proteomes" id="UP000824120">
    <property type="component" value="Chromosome 3"/>
</dbReference>
<organism evidence="4 5">
    <name type="scientific">Solanum commersonii</name>
    <name type="common">Commerson's wild potato</name>
    <name type="synonym">Commerson's nightshade</name>
    <dbReference type="NCBI Taxonomy" id="4109"/>
    <lineage>
        <taxon>Eukaryota</taxon>
        <taxon>Viridiplantae</taxon>
        <taxon>Streptophyta</taxon>
        <taxon>Embryophyta</taxon>
        <taxon>Tracheophyta</taxon>
        <taxon>Spermatophyta</taxon>
        <taxon>Magnoliopsida</taxon>
        <taxon>eudicotyledons</taxon>
        <taxon>Gunneridae</taxon>
        <taxon>Pentapetalae</taxon>
        <taxon>asterids</taxon>
        <taxon>lamiids</taxon>
        <taxon>Solanales</taxon>
        <taxon>Solanaceae</taxon>
        <taxon>Solanoideae</taxon>
        <taxon>Solaneae</taxon>
        <taxon>Solanum</taxon>
    </lineage>
</organism>
<name>A0A9J5ZXY6_SOLCO</name>
<dbReference type="GO" id="GO:0016020">
    <property type="term" value="C:membrane"/>
    <property type="evidence" value="ECO:0007669"/>
    <property type="project" value="UniProtKB-SubCell"/>
</dbReference>
<proteinExistence type="predicted"/>
<dbReference type="GO" id="GO:0030247">
    <property type="term" value="F:polysaccharide binding"/>
    <property type="evidence" value="ECO:0007669"/>
    <property type="project" value="InterPro"/>
</dbReference>
<accession>A0A9J5ZXY6</accession>
<feature type="domain" description="Wall-associated receptor kinase galacturonan-binding" evidence="3">
    <location>
        <begin position="16"/>
        <end position="52"/>
    </location>
</feature>
<dbReference type="Pfam" id="PF13947">
    <property type="entry name" value="GUB_WAK_bind"/>
    <property type="match status" value="1"/>
</dbReference>
<evidence type="ECO:0000259" key="3">
    <source>
        <dbReference type="Pfam" id="PF13947"/>
    </source>
</evidence>
<evidence type="ECO:0000313" key="5">
    <source>
        <dbReference type="Proteomes" id="UP000824120"/>
    </source>
</evidence>
<dbReference type="OrthoDB" id="1146903at2759"/>
<evidence type="ECO:0000256" key="2">
    <source>
        <dbReference type="ARBA" id="ARBA00022729"/>
    </source>
</evidence>
<dbReference type="AlphaFoldDB" id="A0A9J5ZXY6"/>
<keyword evidence="5" id="KW-1185">Reference proteome</keyword>
<sequence length="183" mass="21260">MDFYSCYLHNYWRSSNSCGDIHDIHFPFRLKADPLNCGDSEFELDCHRNRTVRNEELYFSWTPPDYFNTSIITSIFGRALTTKYHYLKSTSGTITTVEYHDPFVPIIYINCLAPVNSSRYVETTYIAIGRDMLISDLAENCSVEMMALASLSQGLSRDKYYLYQGCNMQILHFNIKPHNILLC</sequence>
<gene>
    <name evidence="4" type="ORF">H5410_017029</name>
</gene>
<evidence type="ECO:0000313" key="4">
    <source>
        <dbReference type="EMBL" id="KAG5617205.1"/>
    </source>
</evidence>
<comment type="subcellular location">
    <subcellularLocation>
        <location evidence="1">Membrane</location>
        <topology evidence="1">Single-pass membrane protein</topology>
    </subcellularLocation>
</comment>
<keyword evidence="2" id="KW-0732">Signal</keyword>
<reference evidence="4 5" key="1">
    <citation type="submission" date="2020-09" db="EMBL/GenBank/DDBJ databases">
        <title>De no assembly of potato wild relative species, Solanum commersonii.</title>
        <authorList>
            <person name="Cho K."/>
        </authorList>
    </citation>
    <scope>NUCLEOTIDE SEQUENCE [LARGE SCALE GENOMIC DNA]</scope>
    <source>
        <strain evidence="4">LZ3.2</strain>
        <tissue evidence="4">Leaf</tissue>
    </source>
</reference>